<evidence type="ECO:0000256" key="3">
    <source>
        <dbReference type="ARBA" id="ARBA00022801"/>
    </source>
</evidence>
<dbReference type="RefSeq" id="WP_203813954.1">
    <property type="nucleotide sequence ID" value="NZ_BOMY01000055.1"/>
</dbReference>
<dbReference type="PANTHER" id="PTHR47359">
    <property type="entry name" value="PEPTIDOGLYCAN DL-ENDOPEPTIDASE CWLO"/>
    <property type="match status" value="1"/>
</dbReference>
<dbReference type="InterPro" id="IPR051794">
    <property type="entry name" value="PG_Endopeptidase_C40"/>
</dbReference>
<dbReference type="GO" id="GO:0006508">
    <property type="term" value="P:proteolysis"/>
    <property type="evidence" value="ECO:0007669"/>
    <property type="project" value="UniProtKB-KW"/>
</dbReference>
<evidence type="ECO:0000313" key="7">
    <source>
        <dbReference type="EMBL" id="GIF26178.1"/>
    </source>
</evidence>
<sequence length="178" mass="18667">MSRAVRFAMPVWALSTLLSLASLLIAAPAAHAAPAAGAAAHAATPAADAASSVTAEAEAADATAEQVVTTAAAQRGKPYRRGAQGPNAFDCSGLTSYVFHSVQITLPRTANAQFHAAHPVSKANARPGDLVFWVNGRHAYHVGIYAGDGQVWHAPKTGDHVRLAKIWSWREVHFGRVT</sequence>
<proteinExistence type="inferred from homology"/>
<dbReference type="PROSITE" id="PS51935">
    <property type="entry name" value="NLPC_P60"/>
    <property type="match status" value="1"/>
</dbReference>
<dbReference type="Proteomes" id="UP000623608">
    <property type="component" value="Unassembled WGS sequence"/>
</dbReference>
<dbReference type="Gene3D" id="3.90.1720.10">
    <property type="entry name" value="endopeptidase domain like (from Nostoc punctiforme)"/>
    <property type="match status" value="1"/>
</dbReference>
<keyword evidence="2" id="KW-0645">Protease</keyword>
<dbReference type="AlphaFoldDB" id="A0A919TWN2"/>
<protein>
    <recommendedName>
        <fullName evidence="6">NlpC/P60 domain-containing protein</fullName>
    </recommendedName>
</protein>
<evidence type="ECO:0000313" key="8">
    <source>
        <dbReference type="Proteomes" id="UP000623608"/>
    </source>
</evidence>
<evidence type="ECO:0000256" key="5">
    <source>
        <dbReference type="SAM" id="SignalP"/>
    </source>
</evidence>
<comment type="similarity">
    <text evidence="1">Belongs to the peptidase C40 family.</text>
</comment>
<reference evidence="7" key="1">
    <citation type="submission" date="2021-01" db="EMBL/GenBank/DDBJ databases">
        <title>Whole genome shotgun sequence of Actinoplanes tereljensis NBRC 105297.</title>
        <authorList>
            <person name="Komaki H."/>
            <person name="Tamura T."/>
        </authorList>
    </citation>
    <scope>NUCLEOTIDE SEQUENCE</scope>
    <source>
        <strain evidence="7">NBRC 105297</strain>
    </source>
</reference>
<dbReference type="EMBL" id="BOMY01000055">
    <property type="protein sequence ID" value="GIF26178.1"/>
    <property type="molecule type" value="Genomic_DNA"/>
</dbReference>
<organism evidence="7 8">
    <name type="scientific">Paractinoplanes tereljensis</name>
    <dbReference type="NCBI Taxonomy" id="571912"/>
    <lineage>
        <taxon>Bacteria</taxon>
        <taxon>Bacillati</taxon>
        <taxon>Actinomycetota</taxon>
        <taxon>Actinomycetes</taxon>
        <taxon>Micromonosporales</taxon>
        <taxon>Micromonosporaceae</taxon>
        <taxon>Paractinoplanes</taxon>
    </lineage>
</organism>
<dbReference type="SUPFAM" id="SSF54001">
    <property type="entry name" value="Cysteine proteinases"/>
    <property type="match status" value="1"/>
</dbReference>
<evidence type="ECO:0000259" key="6">
    <source>
        <dbReference type="PROSITE" id="PS51935"/>
    </source>
</evidence>
<evidence type="ECO:0000256" key="1">
    <source>
        <dbReference type="ARBA" id="ARBA00007074"/>
    </source>
</evidence>
<keyword evidence="8" id="KW-1185">Reference proteome</keyword>
<feature type="signal peptide" evidence="5">
    <location>
        <begin position="1"/>
        <end position="32"/>
    </location>
</feature>
<keyword evidence="5" id="KW-0732">Signal</keyword>
<dbReference type="PANTHER" id="PTHR47359:SF3">
    <property type="entry name" value="NLP_P60 DOMAIN-CONTAINING PROTEIN-RELATED"/>
    <property type="match status" value="1"/>
</dbReference>
<accession>A0A919TWN2</accession>
<feature type="domain" description="NlpC/P60" evidence="6">
    <location>
        <begin position="61"/>
        <end position="178"/>
    </location>
</feature>
<feature type="chain" id="PRO_5036849403" description="NlpC/P60 domain-containing protein" evidence="5">
    <location>
        <begin position="33"/>
        <end position="178"/>
    </location>
</feature>
<evidence type="ECO:0000256" key="2">
    <source>
        <dbReference type="ARBA" id="ARBA00022670"/>
    </source>
</evidence>
<dbReference type="GO" id="GO:0008234">
    <property type="term" value="F:cysteine-type peptidase activity"/>
    <property type="evidence" value="ECO:0007669"/>
    <property type="project" value="UniProtKB-KW"/>
</dbReference>
<gene>
    <name evidence="7" type="ORF">Ate02nite_89080</name>
</gene>
<keyword evidence="4" id="KW-0788">Thiol protease</keyword>
<dbReference type="InterPro" id="IPR000064">
    <property type="entry name" value="NLP_P60_dom"/>
</dbReference>
<dbReference type="Pfam" id="PF00877">
    <property type="entry name" value="NLPC_P60"/>
    <property type="match status" value="1"/>
</dbReference>
<dbReference type="InterPro" id="IPR038765">
    <property type="entry name" value="Papain-like_cys_pep_sf"/>
</dbReference>
<name>A0A919TWN2_9ACTN</name>
<evidence type="ECO:0000256" key="4">
    <source>
        <dbReference type="ARBA" id="ARBA00022807"/>
    </source>
</evidence>
<comment type="caution">
    <text evidence="7">The sequence shown here is derived from an EMBL/GenBank/DDBJ whole genome shotgun (WGS) entry which is preliminary data.</text>
</comment>
<keyword evidence="3" id="KW-0378">Hydrolase</keyword>